<dbReference type="Pfam" id="PF19916">
    <property type="entry name" value="VMAP-M0"/>
    <property type="match status" value="1"/>
</dbReference>
<dbReference type="InterPro" id="IPR045555">
    <property type="entry name" value="VMAP-M0"/>
</dbReference>
<gene>
    <name evidence="3" type="ORF">D9753_35250</name>
</gene>
<dbReference type="GO" id="GO:0006508">
    <property type="term" value="P:proteolysis"/>
    <property type="evidence" value="ECO:0007669"/>
    <property type="project" value="UniProtKB-KW"/>
</dbReference>
<dbReference type="RefSeq" id="WP_121790691.1">
    <property type="nucleotide sequence ID" value="NZ_CP033073.1"/>
</dbReference>
<reference evidence="3 4" key="1">
    <citation type="submission" date="2018-10" db="EMBL/GenBank/DDBJ databases">
        <title>The genome of Streptomyces dangxiongensis Z022.</title>
        <authorList>
            <person name="Zhang B."/>
        </authorList>
    </citation>
    <scope>NUCLEOTIDE SEQUENCE [LARGE SCALE GENOMIC DNA]</scope>
    <source>
        <strain evidence="3 4">Z022</strain>
    </source>
</reference>
<proteinExistence type="predicted"/>
<dbReference type="Gene3D" id="2.40.10.10">
    <property type="entry name" value="Trypsin-like serine proteases"/>
    <property type="match status" value="1"/>
</dbReference>
<dbReference type="AlphaFoldDB" id="A0A3G2JP88"/>
<dbReference type="Proteomes" id="UP000268329">
    <property type="component" value="Chromosome"/>
</dbReference>
<dbReference type="InterPro" id="IPR043504">
    <property type="entry name" value="Peptidase_S1_PA_chymotrypsin"/>
</dbReference>
<dbReference type="GO" id="GO:0008233">
    <property type="term" value="F:peptidase activity"/>
    <property type="evidence" value="ECO:0007669"/>
    <property type="project" value="UniProtKB-KW"/>
</dbReference>
<evidence type="ECO:0000259" key="2">
    <source>
        <dbReference type="Pfam" id="PF20028"/>
    </source>
</evidence>
<dbReference type="InterPro" id="IPR045450">
    <property type="entry name" value="VMAP_C"/>
</dbReference>
<dbReference type="Pfam" id="PF20028">
    <property type="entry name" value="VMAP-C"/>
    <property type="match status" value="1"/>
</dbReference>
<keyword evidence="3" id="KW-0378">Hydrolase</keyword>
<keyword evidence="3" id="KW-0645">Protease</keyword>
<name>A0A3G2JP88_9ACTN</name>
<dbReference type="KEGG" id="sdd:D9753_35250"/>
<protein>
    <submittedName>
        <fullName evidence="3">Serine protease</fullName>
    </submittedName>
</protein>
<evidence type="ECO:0000313" key="4">
    <source>
        <dbReference type="Proteomes" id="UP000268329"/>
    </source>
</evidence>
<sequence>MGWFRNRWDSSDDPSRHVVTVRRTEDGKPAGAGFVLGPDTVLTCAHVVNVALGRDMFDTRPPGVGEVPVEVRDDDMVRGRRLSSRVAHWIPPRARGGGPVTAGADEWLGDLAVLRVDAPAGGLPPPPRQAAMTAGQKAEAWHGGGRASTIARLTVSGLHGRLAYLDGASTGMAVGPGYSGSPLWCREEQAVVGLVVGHFMPVDDAGAPLELGFQGVIRRSWAVPWQAVEAELGSLGVLDGIRPSPVEPDDPAFEVLLGVIEDLLPSPSGRGDCARRLARLCGVEPGSDVVPPTPEEFTAFVLTRPRAMPALTAILRRDDPRGAERVLAAGALSRTPRLLTSAEYKELCGHLRALSPTVLERFPEVVRAALPHLAARPGGETVDALLDHLETLPGDGHANADERRVPALLRVVEYVGALCPDTRRAQLRLWADGVARRLGIERSALGERRFDAQEWARSARVRATRVRVLVQVANAGRDRHRLRIWCDEGAGPRQVSTESVKPYSTSEAARQVLGVLDSLTPPAEDERPPLVEVLVDRGGLNLPVDEWTAGDHPAELVPGVLGVEFPLVVHCPELLRRNGRFVSRWRSRWSRLDSGRALVVSEPTDRDTLYSRLVNQLDTVRVSVDVPPGPPRDRIVQTCLALGIPVVMWDRREDGPSHSVRHMSRVATRELPDGVHDYRANAQANPPEFPGRPVLAWADADRSVPRLHLSEPQEGP</sequence>
<dbReference type="OrthoDB" id="3307525at2"/>
<dbReference type="InterPro" id="IPR009003">
    <property type="entry name" value="Peptidase_S1_PA"/>
</dbReference>
<dbReference type="EMBL" id="CP033073">
    <property type="protein sequence ID" value="AYN43265.1"/>
    <property type="molecule type" value="Genomic_DNA"/>
</dbReference>
<accession>A0A3G2JP88</accession>
<feature type="domain" description="vWA-MoxR associated protein middle region 0" evidence="1">
    <location>
        <begin position="342"/>
        <end position="448"/>
    </location>
</feature>
<evidence type="ECO:0000259" key="1">
    <source>
        <dbReference type="Pfam" id="PF19916"/>
    </source>
</evidence>
<dbReference type="SUPFAM" id="SSF50494">
    <property type="entry name" value="Trypsin-like serine proteases"/>
    <property type="match status" value="1"/>
</dbReference>
<keyword evidence="4" id="KW-1185">Reference proteome</keyword>
<dbReference type="Pfam" id="PF13365">
    <property type="entry name" value="Trypsin_2"/>
    <property type="match status" value="1"/>
</dbReference>
<feature type="domain" description="vWA-MoxR associated protein C-terminal" evidence="2">
    <location>
        <begin position="478"/>
        <end position="700"/>
    </location>
</feature>
<evidence type="ECO:0000313" key="3">
    <source>
        <dbReference type="EMBL" id="AYN43265.1"/>
    </source>
</evidence>
<organism evidence="3 4">
    <name type="scientific">Streptomyces dangxiongensis</name>
    <dbReference type="NCBI Taxonomy" id="1442032"/>
    <lineage>
        <taxon>Bacteria</taxon>
        <taxon>Bacillati</taxon>
        <taxon>Actinomycetota</taxon>
        <taxon>Actinomycetes</taxon>
        <taxon>Kitasatosporales</taxon>
        <taxon>Streptomycetaceae</taxon>
        <taxon>Streptomyces</taxon>
    </lineage>
</organism>